<protein>
    <submittedName>
        <fullName evidence="1">Uncharacterized protein</fullName>
    </submittedName>
</protein>
<dbReference type="KEGG" id="nfa:NFA_40310"/>
<dbReference type="AlphaFoldDB" id="Q5YSG2"/>
<reference evidence="1 2" key="1">
    <citation type="journal article" date="2004" name="Proc. Natl. Acad. Sci. U.S.A.">
        <title>The complete genomic sequence of Nocardia farcinica IFM 10152.</title>
        <authorList>
            <person name="Ishikawa J."/>
            <person name="Yamashita A."/>
            <person name="Mikami Y."/>
            <person name="Hoshino Y."/>
            <person name="Kurita H."/>
            <person name="Hotta K."/>
            <person name="Shiba T."/>
            <person name="Hattori M."/>
        </authorList>
    </citation>
    <scope>NUCLEOTIDE SEQUENCE [LARGE SCALE GENOMIC DNA]</scope>
    <source>
        <strain evidence="1 2">IFM 10152</strain>
    </source>
</reference>
<keyword evidence="2" id="KW-1185">Reference proteome</keyword>
<proteinExistence type="predicted"/>
<dbReference type="eggNOG" id="ENOG5032GA8">
    <property type="taxonomic scope" value="Bacteria"/>
</dbReference>
<sequence length="106" mass="11158">MSVSANADCRLTFQVGESTPGQVVYVGSCVTCGLPLQAGSEADLRARFAQHASIDPPPAEVLARTITPFDVDSFPAYFLNGPGYRVASKTVCPHGRVLTDPCPACD</sequence>
<organism evidence="1 2">
    <name type="scientific">Nocardia farcinica (strain IFM 10152)</name>
    <dbReference type="NCBI Taxonomy" id="247156"/>
    <lineage>
        <taxon>Bacteria</taxon>
        <taxon>Bacillati</taxon>
        <taxon>Actinomycetota</taxon>
        <taxon>Actinomycetes</taxon>
        <taxon>Mycobacteriales</taxon>
        <taxon>Nocardiaceae</taxon>
        <taxon>Nocardia</taxon>
    </lineage>
</organism>
<dbReference type="EMBL" id="AP006618">
    <property type="protein sequence ID" value="BAD58879.1"/>
    <property type="molecule type" value="Genomic_DNA"/>
</dbReference>
<evidence type="ECO:0000313" key="2">
    <source>
        <dbReference type="Proteomes" id="UP000006820"/>
    </source>
</evidence>
<evidence type="ECO:0000313" key="1">
    <source>
        <dbReference type="EMBL" id="BAD58879.1"/>
    </source>
</evidence>
<gene>
    <name evidence="1" type="ordered locus">NFA_40310</name>
</gene>
<dbReference type="Proteomes" id="UP000006820">
    <property type="component" value="Chromosome"/>
</dbReference>
<name>Q5YSG2_NOCFA</name>
<accession>Q5YSG2</accession>
<dbReference type="HOGENOM" id="CLU_2220427_0_0_11"/>